<dbReference type="PROSITE" id="PS51318">
    <property type="entry name" value="TAT"/>
    <property type="match status" value="1"/>
</dbReference>
<dbReference type="EMBL" id="WUEY01000006">
    <property type="protein sequence ID" value="NEI71045.1"/>
    <property type="molecule type" value="Genomic_DNA"/>
</dbReference>
<dbReference type="AlphaFoldDB" id="A0A6L9U515"/>
<gene>
    <name evidence="1" type="ORF">GR212_15810</name>
</gene>
<dbReference type="InterPro" id="IPR006311">
    <property type="entry name" value="TAT_signal"/>
</dbReference>
<comment type="caution">
    <text evidence="1">The sequence shown here is derived from an EMBL/GenBank/DDBJ whole genome shotgun (WGS) entry which is preliminary data.</text>
</comment>
<organism evidence="1 2">
    <name type="scientific">Rhizobium lusitanum</name>
    <dbReference type="NCBI Taxonomy" id="293958"/>
    <lineage>
        <taxon>Bacteria</taxon>
        <taxon>Pseudomonadati</taxon>
        <taxon>Pseudomonadota</taxon>
        <taxon>Alphaproteobacteria</taxon>
        <taxon>Hyphomicrobiales</taxon>
        <taxon>Rhizobiaceae</taxon>
        <taxon>Rhizobium/Agrobacterium group</taxon>
        <taxon>Rhizobium</taxon>
    </lineage>
</organism>
<dbReference type="InterPro" id="IPR019546">
    <property type="entry name" value="TAT_signal_bac_arc"/>
</dbReference>
<dbReference type="Proteomes" id="UP000483035">
    <property type="component" value="Unassembled WGS sequence"/>
</dbReference>
<proteinExistence type="predicted"/>
<protein>
    <submittedName>
        <fullName evidence="1">Twin-arginine translocation signal domain-containing protein</fullName>
    </submittedName>
</protein>
<sequence length="99" mass="10898">MAGINTYNLQISLANVHVLIQFWGKEKAMETRRQLLKTATIFAAAAATSLPGVAIAAEQVEDCERDAHKLCDSLSRKYGGTWQFQLTAGQDVMLLCKIL</sequence>
<evidence type="ECO:0000313" key="1">
    <source>
        <dbReference type="EMBL" id="NEI71045.1"/>
    </source>
</evidence>
<name>A0A6L9U515_9HYPH</name>
<evidence type="ECO:0000313" key="2">
    <source>
        <dbReference type="Proteomes" id="UP000483035"/>
    </source>
</evidence>
<accession>A0A6L9U515</accession>
<reference evidence="1 2" key="1">
    <citation type="submission" date="2019-12" db="EMBL/GenBank/DDBJ databases">
        <title>Rhizobium genotypes associated with high levels of biological nitrogen fixation by grain legumes in a temperate-maritime cropping system.</title>
        <authorList>
            <person name="Maluk M."/>
            <person name="Francesc Ferrando Molina F."/>
            <person name="Lopez Del Egido L."/>
            <person name="Lafos M."/>
            <person name="Langarica-Fuentes A."/>
            <person name="Gebre Yohannes G."/>
            <person name="Young M.W."/>
            <person name="Martin P."/>
            <person name="Gantlett R."/>
            <person name="Kenicer G."/>
            <person name="Hawes C."/>
            <person name="Begg G.S."/>
            <person name="Quilliam R.S."/>
            <person name="Squire G.R."/>
            <person name="Poole P.S."/>
            <person name="Young P.W."/>
            <person name="Iannetta P.M."/>
            <person name="James E.K."/>
        </authorList>
    </citation>
    <scope>NUCLEOTIDE SEQUENCE [LARGE SCALE GENOMIC DNA]</scope>
    <source>
        <strain evidence="1 2">JHI1118</strain>
    </source>
</reference>
<dbReference type="NCBIfam" id="TIGR01409">
    <property type="entry name" value="TAT_signal_seq"/>
    <property type="match status" value="1"/>
</dbReference>